<keyword evidence="2 4" id="KW-1133">Transmembrane helix</keyword>
<dbReference type="Gene3D" id="1.20.1250.20">
    <property type="entry name" value="MFS general substrate transporter like domains"/>
    <property type="match status" value="1"/>
</dbReference>
<sequence length="393" mass="40084">MRDSRFLTVVVLGSTQTLAWASSYYLPAIIADRIAGDTGVSTNWLFGTFSASLILSALLGPRVGRAIDRAGGNGVLAASSVLFATGLCLLAAAHSLALLVAAWIVLGVGMGLGLYDAAFAALGRLYGMEARKPITGITLIAGFASTIGWPLTAWGATTLGWRETCLLWAAVHLFVGLPLNYWMLPRPAAAAAGQPGKATASEVVPLDRTMILLAFAFSAVWIVSAGMAAHFPRILEAAGASPTQAIAAGVLIGPAQVAARLLEAGPLGRFHPLTTARLACVTHPVGAAVILAAGGGVAASAFAVLHGSGNGILTIARGTVPLSLYGPANYGYRLGILGAPSRFLSAGAPLAFALLLDHLGAGVLVVSSLLSLSAMLALCLIRRPTPHMVSHAS</sequence>
<dbReference type="RefSeq" id="WP_230553799.1">
    <property type="nucleotide sequence ID" value="NZ_JAJISD010000014.1"/>
</dbReference>
<evidence type="ECO:0000256" key="2">
    <source>
        <dbReference type="ARBA" id="ARBA00022989"/>
    </source>
</evidence>
<evidence type="ECO:0000313" key="6">
    <source>
        <dbReference type="Proteomes" id="UP001198862"/>
    </source>
</evidence>
<reference evidence="5 6" key="1">
    <citation type="submission" date="2021-11" db="EMBL/GenBank/DDBJ databases">
        <authorList>
            <person name="Lee D.-H."/>
            <person name="Kim S.-B."/>
        </authorList>
    </citation>
    <scope>NUCLEOTIDE SEQUENCE [LARGE SCALE GENOMIC DNA]</scope>
    <source>
        <strain evidence="5 6">KCTC 52223</strain>
    </source>
</reference>
<gene>
    <name evidence="5" type="ORF">LJ725_25675</name>
</gene>
<proteinExistence type="predicted"/>
<protein>
    <submittedName>
        <fullName evidence="5">MFS transporter</fullName>
    </submittedName>
</protein>
<name>A0ABS8L226_9HYPH</name>
<evidence type="ECO:0000256" key="1">
    <source>
        <dbReference type="ARBA" id="ARBA00022692"/>
    </source>
</evidence>
<feature type="transmembrane region" description="Helical" evidence="4">
    <location>
        <begin position="211"/>
        <end position="231"/>
    </location>
</feature>
<comment type="caution">
    <text evidence="5">The sequence shown here is derived from an EMBL/GenBank/DDBJ whole genome shotgun (WGS) entry which is preliminary data.</text>
</comment>
<feature type="transmembrane region" description="Helical" evidence="4">
    <location>
        <begin position="243"/>
        <end position="262"/>
    </location>
</feature>
<evidence type="ECO:0000256" key="4">
    <source>
        <dbReference type="SAM" id="Phobius"/>
    </source>
</evidence>
<feature type="transmembrane region" description="Helical" evidence="4">
    <location>
        <begin position="45"/>
        <end position="63"/>
    </location>
</feature>
<feature type="transmembrane region" description="Helical" evidence="4">
    <location>
        <begin position="283"/>
        <end position="305"/>
    </location>
</feature>
<feature type="transmembrane region" description="Helical" evidence="4">
    <location>
        <begin position="359"/>
        <end position="381"/>
    </location>
</feature>
<dbReference type="EMBL" id="JAJISD010000014">
    <property type="protein sequence ID" value="MCC8432379.1"/>
    <property type="molecule type" value="Genomic_DNA"/>
</dbReference>
<evidence type="ECO:0000313" key="5">
    <source>
        <dbReference type="EMBL" id="MCC8432379.1"/>
    </source>
</evidence>
<dbReference type="SUPFAM" id="SSF103473">
    <property type="entry name" value="MFS general substrate transporter"/>
    <property type="match status" value="1"/>
</dbReference>
<dbReference type="InterPro" id="IPR036259">
    <property type="entry name" value="MFS_trans_sf"/>
</dbReference>
<keyword evidence="3 4" id="KW-0472">Membrane</keyword>
<feature type="transmembrane region" description="Helical" evidence="4">
    <location>
        <begin position="100"/>
        <end position="122"/>
    </location>
</feature>
<dbReference type="Proteomes" id="UP001198862">
    <property type="component" value="Unassembled WGS sequence"/>
</dbReference>
<organism evidence="5 6">
    <name type="scientific">Reyranella aquatilis</name>
    <dbReference type="NCBI Taxonomy" id="2035356"/>
    <lineage>
        <taxon>Bacteria</taxon>
        <taxon>Pseudomonadati</taxon>
        <taxon>Pseudomonadota</taxon>
        <taxon>Alphaproteobacteria</taxon>
        <taxon>Hyphomicrobiales</taxon>
        <taxon>Reyranellaceae</taxon>
        <taxon>Reyranella</taxon>
    </lineage>
</organism>
<accession>A0ABS8L226</accession>
<feature type="transmembrane region" description="Helical" evidence="4">
    <location>
        <begin position="75"/>
        <end position="94"/>
    </location>
</feature>
<feature type="transmembrane region" description="Helical" evidence="4">
    <location>
        <begin position="166"/>
        <end position="184"/>
    </location>
</feature>
<keyword evidence="6" id="KW-1185">Reference proteome</keyword>
<dbReference type="InterPro" id="IPR011701">
    <property type="entry name" value="MFS"/>
</dbReference>
<dbReference type="Pfam" id="PF07690">
    <property type="entry name" value="MFS_1"/>
    <property type="match status" value="1"/>
</dbReference>
<feature type="transmembrane region" description="Helical" evidence="4">
    <location>
        <begin position="134"/>
        <end position="154"/>
    </location>
</feature>
<keyword evidence="1 4" id="KW-0812">Transmembrane</keyword>
<evidence type="ECO:0000256" key="3">
    <source>
        <dbReference type="ARBA" id="ARBA00023136"/>
    </source>
</evidence>